<name>A0ABY8VMH0_9CORY</name>
<organism evidence="1 2">
    <name type="scientific">Corynebacterium suedekumii</name>
    <dbReference type="NCBI Taxonomy" id="3049801"/>
    <lineage>
        <taxon>Bacteria</taxon>
        <taxon>Bacillati</taxon>
        <taxon>Actinomycetota</taxon>
        <taxon>Actinomycetes</taxon>
        <taxon>Mycobacteriales</taxon>
        <taxon>Corynebacteriaceae</taxon>
        <taxon>Corynebacterium</taxon>
    </lineage>
</organism>
<dbReference type="Proteomes" id="UP001238805">
    <property type="component" value="Chromosome"/>
</dbReference>
<sequence>MDDLLATGRLKLSPAGAHLTSTDTDHGELFYLSSTTKHGEGNAIRGGVPVIAPWFADLLDLTPRHGWARTSPWRVTVDKVGLEASMVEGGMALRLTVAELSDGVRLELTVSNESDTAKTVQLAFHPYFLVTHPGKVEVGGLDGVQVLDRVSGKEATQEGDLEIEGEYDRIFLDSVPVTITDPGKKRVITIRPDGADSTVVWNPGRDLAADMADIGTGEWADFLCVEPALLGEDQQGVEIADGETRRISMEVTVAPLAD</sequence>
<dbReference type="EMBL" id="CP126970">
    <property type="protein sequence ID" value="WIM70297.1"/>
    <property type="molecule type" value="Genomic_DNA"/>
</dbReference>
<dbReference type="PANTHER" id="PTHR11122:SF13">
    <property type="entry name" value="GLUCOSE-6-PHOSPHATE 1-EPIMERASE"/>
    <property type="match status" value="1"/>
</dbReference>
<dbReference type="RefSeq" id="WP_284874887.1">
    <property type="nucleotide sequence ID" value="NZ_CP126970.1"/>
</dbReference>
<proteinExistence type="predicted"/>
<dbReference type="InterPro" id="IPR011013">
    <property type="entry name" value="Gal_mutarotase_sf_dom"/>
</dbReference>
<dbReference type="Pfam" id="PF01263">
    <property type="entry name" value="Aldose_epim"/>
    <property type="match status" value="1"/>
</dbReference>
<protein>
    <submittedName>
        <fullName evidence="1">D-hexose-6-phosphate mutarotase</fullName>
    </submittedName>
</protein>
<dbReference type="PANTHER" id="PTHR11122">
    <property type="entry name" value="APOSPORY-ASSOCIATED PROTEIN C-RELATED"/>
    <property type="match status" value="1"/>
</dbReference>
<dbReference type="InterPro" id="IPR008183">
    <property type="entry name" value="Aldose_1/G6P_1-epimerase"/>
</dbReference>
<evidence type="ECO:0000313" key="2">
    <source>
        <dbReference type="Proteomes" id="UP001238805"/>
    </source>
</evidence>
<reference evidence="1 2" key="1">
    <citation type="submission" date="2023-05" db="EMBL/GenBank/DDBJ databases">
        <title>Corynebacterium suedekumii sp. nov. and Corynebacterium breve sp. nov. isolated from raw cow's milk.</title>
        <authorList>
            <person name="Baer M.K."/>
            <person name="Mehl L."/>
            <person name="Hellmuth R."/>
            <person name="Marke G."/>
            <person name="Lipski A."/>
        </authorList>
    </citation>
    <scope>NUCLEOTIDE SEQUENCE [LARGE SCALE GENOMIC DNA]</scope>
    <source>
        <strain evidence="1 2">LM112</strain>
    </source>
</reference>
<dbReference type="Gene3D" id="2.70.98.10">
    <property type="match status" value="1"/>
</dbReference>
<keyword evidence="2" id="KW-1185">Reference proteome</keyword>
<dbReference type="SUPFAM" id="SSF74650">
    <property type="entry name" value="Galactose mutarotase-like"/>
    <property type="match status" value="1"/>
</dbReference>
<dbReference type="InterPro" id="IPR014718">
    <property type="entry name" value="GH-type_carb-bd"/>
</dbReference>
<gene>
    <name evidence="1" type="ORF">QP029_14205</name>
</gene>
<accession>A0ABY8VMH0</accession>
<evidence type="ECO:0000313" key="1">
    <source>
        <dbReference type="EMBL" id="WIM70297.1"/>
    </source>
</evidence>